<organism evidence="2 3">
    <name type="scientific">Providencia rustigianii</name>
    <dbReference type="NCBI Taxonomy" id="158850"/>
    <lineage>
        <taxon>Bacteria</taxon>
        <taxon>Pseudomonadati</taxon>
        <taxon>Pseudomonadota</taxon>
        <taxon>Gammaproteobacteria</taxon>
        <taxon>Enterobacterales</taxon>
        <taxon>Morganellaceae</taxon>
        <taxon>Providencia</taxon>
    </lineage>
</organism>
<dbReference type="AlphaFoldDB" id="A0A379G685"/>
<keyword evidence="1" id="KW-0472">Membrane</keyword>
<evidence type="ECO:0000313" key="2">
    <source>
        <dbReference type="EMBL" id="SUC36391.1"/>
    </source>
</evidence>
<gene>
    <name evidence="2" type="ORF">NCTC12026_02816</name>
</gene>
<feature type="transmembrane region" description="Helical" evidence="1">
    <location>
        <begin position="20"/>
        <end position="38"/>
    </location>
</feature>
<sequence>MIVLSSIPSYDMKGIKIYTFDMLFIIVINITFLFLYYMEF</sequence>
<keyword evidence="1" id="KW-0812">Transmembrane</keyword>
<keyword evidence="1" id="KW-1133">Transmembrane helix</keyword>
<dbReference type="Proteomes" id="UP000255129">
    <property type="component" value="Unassembled WGS sequence"/>
</dbReference>
<evidence type="ECO:0000313" key="3">
    <source>
        <dbReference type="Proteomes" id="UP000255129"/>
    </source>
</evidence>
<evidence type="ECO:0000256" key="1">
    <source>
        <dbReference type="SAM" id="Phobius"/>
    </source>
</evidence>
<name>A0A379G685_9GAMM</name>
<dbReference type="EMBL" id="UGUA01000002">
    <property type="protein sequence ID" value="SUC36391.1"/>
    <property type="molecule type" value="Genomic_DNA"/>
</dbReference>
<protein>
    <submittedName>
        <fullName evidence="2">Uncharacterized protein</fullName>
    </submittedName>
</protein>
<proteinExistence type="predicted"/>
<accession>A0A379G685</accession>
<reference evidence="2 3" key="1">
    <citation type="submission" date="2018-06" db="EMBL/GenBank/DDBJ databases">
        <authorList>
            <consortium name="Pathogen Informatics"/>
            <person name="Doyle S."/>
        </authorList>
    </citation>
    <scope>NUCLEOTIDE SEQUENCE [LARGE SCALE GENOMIC DNA]</scope>
    <source>
        <strain evidence="2 3">NCTC12026</strain>
    </source>
</reference>